<dbReference type="AlphaFoldDB" id="A0A9X3FMQ7"/>
<reference evidence="7" key="1">
    <citation type="submission" date="2022-12" db="EMBL/GenBank/DDBJ databases">
        <title>Description and comparative metabolic analysis of Aerococcus sp. nov., isolated from the feces of a pig.</title>
        <authorList>
            <person name="Chang Y.-H."/>
        </authorList>
    </citation>
    <scope>NUCLEOTIDE SEQUENCE</scope>
    <source>
        <strain evidence="7">YH-aer222</strain>
    </source>
</reference>
<keyword evidence="4 6" id="KW-1133">Transmembrane helix</keyword>
<feature type="transmembrane region" description="Helical" evidence="6">
    <location>
        <begin position="58"/>
        <end position="80"/>
    </location>
</feature>
<evidence type="ECO:0000256" key="2">
    <source>
        <dbReference type="ARBA" id="ARBA00022475"/>
    </source>
</evidence>
<evidence type="ECO:0000313" key="7">
    <source>
        <dbReference type="EMBL" id="MCZ0725690.1"/>
    </source>
</evidence>
<keyword evidence="3 6" id="KW-0812">Transmembrane</keyword>
<name>A0A9X3FMQ7_9LACT</name>
<feature type="transmembrane region" description="Helical" evidence="6">
    <location>
        <begin position="86"/>
        <end position="109"/>
    </location>
</feature>
<keyword evidence="5 6" id="KW-0472">Membrane</keyword>
<dbReference type="PANTHER" id="PTHR33931:SF2">
    <property type="entry name" value="HOLIN-LIKE PROTEIN CIDA"/>
    <property type="match status" value="1"/>
</dbReference>
<dbReference type="InterPro" id="IPR005538">
    <property type="entry name" value="LrgA/CidA"/>
</dbReference>
<accession>A0A9X3FMQ7</accession>
<evidence type="ECO:0000313" key="8">
    <source>
        <dbReference type="Proteomes" id="UP001146670"/>
    </source>
</evidence>
<evidence type="ECO:0000256" key="6">
    <source>
        <dbReference type="SAM" id="Phobius"/>
    </source>
</evidence>
<feature type="transmembrane region" description="Helical" evidence="6">
    <location>
        <begin position="27"/>
        <end position="46"/>
    </location>
</feature>
<evidence type="ECO:0000256" key="3">
    <source>
        <dbReference type="ARBA" id="ARBA00022692"/>
    </source>
</evidence>
<dbReference type="PANTHER" id="PTHR33931">
    <property type="entry name" value="HOLIN-LIKE PROTEIN CIDA-RELATED"/>
    <property type="match status" value="1"/>
</dbReference>
<evidence type="ECO:0000256" key="5">
    <source>
        <dbReference type="ARBA" id="ARBA00023136"/>
    </source>
</evidence>
<dbReference type="RefSeq" id="WP_268752003.1">
    <property type="nucleotide sequence ID" value="NZ_JAPRFQ010000001.1"/>
</dbReference>
<gene>
    <name evidence="7" type="ORF">OW157_03780</name>
</gene>
<protein>
    <submittedName>
        <fullName evidence="7">CidA/LrgA family protein</fullName>
    </submittedName>
</protein>
<dbReference type="EMBL" id="JAPRFR010000001">
    <property type="protein sequence ID" value="MCZ0725690.1"/>
    <property type="molecule type" value="Genomic_DNA"/>
</dbReference>
<dbReference type="Pfam" id="PF03788">
    <property type="entry name" value="LrgA"/>
    <property type="match status" value="1"/>
</dbReference>
<keyword evidence="2" id="KW-1003">Cell membrane</keyword>
<dbReference type="GO" id="GO:0005886">
    <property type="term" value="C:plasma membrane"/>
    <property type="evidence" value="ECO:0007669"/>
    <property type="project" value="UniProtKB-SubCell"/>
</dbReference>
<comment type="caution">
    <text evidence="7">The sequence shown here is derived from an EMBL/GenBank/DDBJ whole genome shotgun (WGS) entry which is preliminary data.</text>
</comment>
<sequence>MKIFSQLFWLFLFSAIGTGLSILIEPFVAIPGSVIGMVLFFFALHFKWIKMEQVDEVATWVSANMAIFFVPSGVGLMAQFGLLKDIWWQLIIIMFVATALMMIFVGRLVQFLMPKFNNKSNEEGEA</sequence>
<organism evidence="7 8">
    <name type="scientific">Aerococcus kribbianus</name>
    <dbReference type="NCBI Taxonomy" id="2999064"/>
    <lineage>
        <taxon>Bacteria</taxon>
        <taxon>Bacillati</taxon>
        <taxon>Bacillota</taxon>
        <taxon>Bacilli</taxon>
        <taxon>Lactobacillales</taxon>
        <taxon>Aerococcaceae</taxon>
        <taxon>Aerococcus</taxon>
    </lineage>
</organism>
<dbReference type="Proteomes" id="UP001146670">
    <property type="component" value="Unassembled WGS sequence"/>
</dbReference>
<comment type="subcellular location">
    <subcellularLocation>
        <location evidence="1">Cell membrane</location>
        <topology evidence="1">Multi-pass membrane protein</topology>
    </subcellularLocation>
</comment>
<evidence type="ECO:0000256" key="1">
    <source>
        <dbReference type="ARBA" id="ARBA00004651"/>
    </source>
</evidence>
<evidence type="ECO:0000256" key="4">
    <source>
        <dbReference type="ARBA" id="ARBA00022989"/>
    </source>
</evidence>
<proteinExistence type="predicted"/>
<keyword evidence="8" id="KW-1185">Reference proteome</keyword>